<dbReference type="AlphaFoldDB" id="A0A6I8TEN6"/>
<evidence type="ECO:0000256" key="2">
    <source>
        <dbReference type="RuleBase" id="RU363116"/>
    </source>
</evidence>
<comment type="cofactor">
    <cofactor evidence="2">
        <name>Ca(2+)</name>
        <dbReference type="ChEBI" id="CHEBI:29108"/>
    </cofactor>
</comment>
<dbReference type="PANTHER" id="PTHR23248">
    <property type="entry name" value="PHOSPHOLIPID SCRAMBLASE-RELATED"/>
    <property type="match status" value="1"/>
</dbReference>
<reference evidence="3 4" key="1">
    <citation type="submission" date="2017-06" db="EMBL/GenBank/DDBJ databases">
        <title>Aedes aegypti genome working group (AGWG) sequencing and assembly.</title>
        <authorList>
            <consortium name="Aedes aegypti Genome Working Group (AGWG)"/>
            <person name="Matthews B.J."/>
        </authorList>
    </citation>
    <scope>NUCLEOTIDE SEQUENCE [LARGE SCALE GENOMIC DNA]</scope>
    <source>
        <strain evidence="3 4">LVP_AGWG</strain>
    </source>
</reference>
<dbReference type="EnsemblMetazoa" id="AAEL007424-RB">
    <property type="protein sequence ID" value="AAEL007424-PB"/>
    <property type="gene ID" value="AAEL007424"/>
</dbReference>
<organism evidence="3 4">
    <name type="scientific">Aedes aegypti</name>
    <name type="common">Yellowfever mosquito</name>
    <name type="synonym">Culex aegypti</name>
    <dbReference type="NCBI Taxonomy" id="7159"/>
    <lineage>
        <taxon>Eukaryota</taxon>
        <taxon>Metazoa</taxon>
        <taxon>Ecdysozoa</taxon>
        <taxon>Arthropoda</taxon>
        <taxon>Hexapoda</taxon>
        <taxon>Insecta</taxon>
        <taxon>Pterygota</taxon>
        <taxon>Neoptera</taxon>
        <taxon>Endopterygota</taxon>
        <taxon>Diptera</taxon>
        <taxon>Nematocera</taxon>
        <taxon>Culicoidea</taxon>
        <taxon>Culicidae</taxon>
        <taxon>Culicinae</taxon>
        <taxon>Aedini</taxon>
        <taxon>Aedes</taxon>
        <taxon>Stegomyia</taxon>
    </lineage>
</organism>
<evidence type="ECO:0000256" key="1">
    <source>
        <dbReference type="ARBA" id="ARBA00005350"/>
    </source>
</evidence>
<gene>
    <name evidence="3" type="primary">5569170</name>
</gene>
<dbReference type="GO" id="GO:0017128">
    <property type="term" value="F:phospholipid scramblase activity"/>
    <property type="evidence" value="ECO:0007669"/>
    <property type="project" value="InterPro"/>
</dbReference>
<accession>A0A6I8TEN6</accession>
<dbReference type="Pfam" id="PF03803">
    <property type="entry name" value="Scramblase"/>
    <property type="match status" value="1"/>
</dbReference>
<dbReference type="OrthoDB" id="191150at2759"/>
<reference evidence="3" key="2">
    <citation type="submission" date="2020-05" db="UniProtKB">
        <authorList>
            <consortium name="EnsemblMetazoa"/>
        </authorList>
    </citation>
    <scope>IDENTIFICATION</scope>
    <source>
        <strain evidence="3">LVP_AGWG</strain>
    </source>
</reference>
<keyword evidence="2" id="KW-0564">Palmitate</keyword>
<evidence type="ECO:0000313" key="3">
    <source>
        <dbReference type="EnsemblMetazoa" id="AAEL007424-PB"/>
    </source>
</evidence>
<proteinExistence type="inferred from homology"/>
<name>A0A6I8TEN6_AEDAE</name>
<protein>
    <recommendedName>
        <fullName evidence="2">Phospholipid scramblase</fullName>
    </recommendedName>
</protein>
<dbReference type="GO" id="GO:0005886">
    <property type="term" value="C:plasma membrane"/>
    <property type="evidence" value="ECO:0007669"/>
    <property type="project" value="TreeGrafter"/>
</dbReference>
<dbReference type="Proteomes" id="UP000008820">
    <property type="component" value="Chromosome 2"/>
</dbReference>
<dbReference type="InterPro" id="IPR005552">
    <property type="entry name" value="Scramblase"/>
</dbReference>
<keyword evidence="4" id="KW-1185">Reference proteome</keyword>
<comment type="similarity">
    <text evidence="1 2">Belongs to the phospholipid scramblase family.</text>
</comment>
<evidence type="ECO:0000313" key="4">
    <source>
        <dbReference type="Proteomes" id="UP000008820"/>
    </source>
</evidence>
<keyword evidence="2" id="KW-0106">Calcium</keyword>
<dbReference type="InParanoid" id="A0A6I8TEN6"/>
<sequence length="221" mass="25636">MGDIENLKHTDQLLVVRRRESLETEDGPPLTNHYVIENKANETVYWAAEGPAFWARTCFGHNRPFELALLDNQRRKTMVFKRPLFYKSWRFLCRLKRMDIFAPEGDHVGRIQQGWFFGKPWYVVMNSSGERILRIEGPWLVFDTFADVKFNIVEMDGKVVGEIVKTKTGCLWRKAPHHLGITFSEDMEANTKAILIGATILIDFAVFGNTRRIDLTTLLLM</sequence>
<dbReference type="PANTHER" id="PTHR23248:SF4">
    <property type="entry name" value="PHOSPHOLIPID SCRAMBLASE"/>
    <property type="match status" value="1"/>
</dbReference>
<comment type="function">
    <text evidence="2">May mediate accelerated ATP-independent bidirectional transbilayer migration of phospholipids upon binding calcium ions that results in a loss of phospholipid asymmetry in the plasma membrane.</text>
</comment>
<keyword evidence="2" id="KW-0449">Lipoprotein</keyword>